<proteinExistence type="predicted"/>
<dbReference type="Proteomes" id="UP000011659">
    <property type="component" value="Unassembled WGS sequence"/>
</dbReference>
<organism evidence="1 2">
    <name type="scientific">Haloarcula marismortui ATCC 33800</name>
    <dbReference type="NCBI Taxonomy" id="662476"/>
    <lineage>
        <taxon>Archaea</taxon>
        <taxon>Methanobacteriati</taxon>
        <taxon>Methanobacteriota</taxon>
        <taxon>Stenosarchaea group</taxon>
        <taxon>Halobacteria</taxon>
        <taxon>Halobacteriales</taxon>
        <taxon>Haloarculaceae</taxon>
        <taxon>Haloarcula</taxon>
    </lineage>
</organism>
<sequence>MTIRCGQYFIDEIRRIPEWVPINVSPRIRGPPIWRIIITFQFRMIPVTPFEKQMTDDRPSHSGIIFGKELKQGIHFFPFVCSI</sequence>
<reference evidence="1 2" key="1">
    <citation type="journal article" date="2014" name="PLoS Genet.">
        <title>Phylogenetically driven sequencing of extremely halophilic archaea reveals strategies for static and dynamic osmo-response.</title>
        <authorList>
            <person name="Becker E.A."/>
            <person name="Seitzer P.M."/>
            <person name="Tritt A."/>
            <person name="Larsen D."/>
            <person name="Krusor M."/>
            <person name="Yao A.I."/>
            <person name="Wu D."/>
            <person name="Madern D."/>
            <person name="Eisen J.A."/>
            <person name="Darling A.E."/>
            <person name="Facciotti M.T."/>
        </authorList>
    </citation>
    <scope>NUCLEOTIDE SEQUENCE [LARGE SCALE GENOMIC DNA]</scope>
    <source>
        <strain evidence="1 2">ATCC 33800</strain>
    </source>
</reference>
<evidence type="ECO:0000313" key="2">
    <source>
        <dbReference type="Proteomes" id="UP000011659"/>
    </source>
</evidence>
<protein>
    <submittedName>
        <fullName evidence="1">Uncharacterized protein</fullName>
    </submittedName>
</protein>
<keyword evidence="2" id="KW-1185">Reference proteome</keyword>
<accession>M0K4S1</accession>
<name>M0K4S1_9EURY</name>
<evidence type="ECO:0000313" key="1">
    <source>
        <dbReference type="EMBL" id="EMA16402.1"/>
    </source>
</evidence>
<comment type="caution">
    <text evidence="1">The sequence shown here is derived from an EMBL/GenBank/DDBJ whole genome shotgun (WGS) entry which is preliminary data.</text>
</comment>
<gene>
    <name evidence="1" type="ORF">C436_01475</name>
</gene>
<dbReference type="EMBL" id="AOLR01000002">
    <property type="protein sequence ID" value="EMA16402.1"/>
    <property type="molecule type" value="Genomic_DNA"/>
</dbReference>
<dbReference type="AlphaFoldDB" id="M0K4S1"/>